<comment type="subunit">
    <text evidence="5">Part of the 50S ribosomal subunit; part of the 5S rRNA/L5/L18/L25 subcomplex. Contacts the 5S rRNA. Binds to the 5S rRNA independently of L5 and L18.</text>
</comment>
<comment type="similarity">
    <text evidence="5">Belongs to the bacterial ribosomal protein bL25 family. CTC subfamily.</text>
</comment>
<dbReference type="SUPFAM" id="SSF50715">
    <property type="entry name" value="Ribosomal protein L25-like"/>
    <property type="match status" value="1"/>
</dbReference>
<accession>A0A915U9H0</accession>
<dbReference type="InterPro" id="IPR037121">
    <property type="entry name" value="Ribosomal_bL25_C"/>
</dbReference>
<dbReference type="EMBL" id="AP024233">
    <property type="protein sequence ID" value="BCO08931.1"/>
    <property type="molecule type" value="Genomic_DNA"/>
</dbReference>
<comment type="function">
    <text evidence="5">This is one of the proteins that binds to the 5S RNA in the ribosome where it forms part of the central protuberance.</text>
</comment>
<dbReference type="AlphaFoldDB" id="A0A915U9H0"/>
<dbReference type="Gene3D" id="2.40.240.10">
    <property type="entry name" value="Ribosomal Protein L25, Chain P"/>
    <property type="match status" value="1"/>
</dbReference>
<evidence type="ECO:0000313" key="9">
    <source>
        <dbReference type="Proteomes" id="UP001063350"/>
    </source>
</evidence>
<evidence type="ECO:0000313" key="8">
    <source>
        <dbReference type="EMBL" id="BCO08931.1"/>
    </source>
</evidence>
<evidence type="ECO:0000259" key="7">
    <source>
        <dbReference type="Pfam" id="PF14693"/>
    </source>
</evidence>
<dbReference type="Pfam" id="PF01386">
    <property type="entry name" value="Ribosomal_L25p"/>
    <property type="match status" value="1"/>
</dbReference>
<dbReference type="GO" id="GO:0003735">
    <property type="term" value="F:structural constituent of ribosome"/>
    <property type="evidence" value="ECO:0007669"/>
    <property type="project" value="InterPro"/>
</dbReference>
<dbReference type="PANTHER" id="PTHR33284:SF1">
    <property type="entry name" value="RIBOSOMAL PROTEIN L25_GLN-TRNA SYNTHETASE, ANTI-CODON-BINDING DOMAIN-CONTAINING PROTEIN"/>
    <property type="match status" value="1"/>
</dbReference>
<evidence type="ECO:0000256" key="3">
    <source>
        <dbReference type="ARBA" id="ARBA00022980"/>
    </source>
</evidence>
<protein>
    <recommendedName>
        <fullName evidence="5">Large ribosomal subunit protein bL25</fullName>
    </recommendedName>
    <alternativeName>
        <fullName evidence="5">General stress protein CTC</fullName>
    </alternativeName>
</protein>
<dbReference type="InterPro" id="IPR029751">
    <property type="entry name" value="Ribosomal_L25_dom"/>
</dbReference>
<name>A0A915U9H0_9BACT</name>
<keyword evidence="3 5" id="KW-0689">Ribosomal protein</keyword>
<dbReference type="GO" id="GO:0022625">
    <property type="term" value="C:cytosolic large ribosomal subunit"/>
    <property type="evidence" value="ECO:0007669"/>
    <property type="project" value="TreeGrafter"/>
</dbReference>
<dbReference type="Proteomes" id="UP001063350">
    <property type="component" value="Chromosome"/>
</dbReference>
<dbReference type="InterPro" id="IPR011035">
    <property type="entry name" value="Ribosomal_bL25/Gln-tRNA_synth"/>
</dbReference>
<evidence type="ECO:0000256" key="1">
    <source>
        <dbReference type="ARBA" id="ARBA00022730"/>
    </source>
</evidence>
<proteinExistence type="inferred from homology"/>
<dbReference type="GO" id="GO:0006412">
    <property type="term" value="P:translation"/>
    <property type="evidence" value="ECO:0007669"/>
    <property type="project" value="UniProtKB-UniRule"/>
</dbReference>
<dbReference type="InterPro" id="IPR001021">
    <property type="entry name" value="Ribosomal_bL25_long"/>
</dbReference>
<feature type="domain" description="Large ribosomal subunit protein bL25 beta" evidence="7">
    <location>
        <begin position="105"/>
        <end position="185"/>
    </location>
</feature>
<evidence type="ECO:0000256" key="5">
    <source>
        <dbReference type="HAMAP-Rule" id="MF_01334"/>
    </source>
</evidence>
<dbReference type="InterPro" id="IPR020056">
    <property type="entry name" value="Rbsml_bL25/Gln-tRNA_synth_N"/>
</dbReference>
<evidence type="ECO:0000259" key="6">
    <source>
        <dbReference type="Pfam" id="PF01386"/>
    </source>
</evidence>
<organism evidence="8 9">
    <name type="scientific">Desulfolithobacter dissulfuricans</name>
    <dbReference type="NCBI Taxonomy" id="2795293"/>
    <lineage>
        <taxon>Bacteria</taxon>
        <taxon>Pseudomonadati</taxon>
        <taxon>Thermodesulfobacteriota</taxon>
        <taxon>Desulfobulbia</taxon>
        <taxon>Desulfobulbales</taxon>
        <taxon>Desulfobulbaceae</taxon>
        <taxon>Desulfolithobacter</taxon>
    </lineage>
</organism>
<keyword evidence="4 5" id="KW-0687">Ribonucleoprotein</keyword>
<dbReference type="PANTHER" id="PTHR33284">
    <property type="entry name" value="RIBOSOMAL PROTEIN L25/GLN-TRNA SYNTHETASE, ANTI-CODON-BINDING DOMAIN-CONTAINING PROTEIN"/>
    <property type="match status" value="1"/>
</dbReference>
<keyword evidence="9" id="KW-1185">Reference proteome</keyword>
<gene>
    <name evidence="5 8" type="primary">ctc</name>
    <name evidence="5" type="synonym">rplY</name>
    <name evidence="8" type="ORF">GF1_13070</name>
</gene>
<dbReference type="RefSeq" id="WP_267928814.1">
    <property type="nucleotide sequence ID" value="NZ_AP024233.1"/>
</dbReference>
<dbReference type="CDD" id="cd00495">
    <property type="entry name" value="Ribosomal_L25_TL5_CTC"/>
    <property type="match status" value="1"/>
</dbReference>
<feature type="domain" description="Large ribosomal subunit protein bL25 L25" evidence="6">
    <location>
        <begin position="8"/>
        <end position="96"/>
    </location>
</feature>
<sequence>MLQVDMPAAVRTVFGKGENRRLRMAGKTPAVLYAGGKDALALQFDATTLYKTLFWIHGRNAVVTLEIEGDDKDKRHVLVQEIQKDPVSDRVVHVDFLEIELDRPIAFKVPLNYVGVAKGVDLGGDLLVYKNSVMLKGCPLDIPDAIEVDVTPLDRGDTGITCGDIEIPENVEMLDDKDKVCVTVS</sequence>
<dbReference type="HAMAP" id="MF_01334">
    <property type="entry name" value="Ribosomal_bL25_CTC"/>
    <property type="match status" value="1"/>
</dbReference>
<dbReference type="KEGG" id="ddu:GF1_13070"/>
<keyword evidence="1 5" id="KW-0699">rRNA-binding</keyword>
<dbReference type="InterPro" id="IPR020057">
    <property type="entry name" value="Ribosomal_bL25_b-dom"/>
</dbReference>
<dbReference type="Gene3D" id="2.170.120.20">
    <property type="entry name" value="Ribosomal protein L25, beta domain"/>
    <property type="match status" value="1"/>
</dbReference>
<reference evidence="8" key="1">
    <citation type="submission" date="2020-12" db="EMBL/GenBank/DDBJ databases">
        <title>Desulfobium dissulfuricans gen. nov., sp. nov., a novel mesophilic, sulfate-reducing bacterium isolated from a deep-sea hydrothermal vent.</title>
        <authorList>
            <person name="Hashimoto Y."/>
            <person name="Tame A."/>
            <person name="Sawayama S."/>
            <person name="Miyazaki J."/>
            <person name="Takai K."/>
            <person name="Nakagawa S."/>
        </authorList>
    </citation>
    <scope>NUCLEOTIDE SEQUENCE</scope>
    <source>
        <strain evidence="8">GF1</strain>
    </source>
</reference>
<dbReference type="InterPro" id="IPR020930">
    <property type="entry name" value="Ribosomal_uL5_bac-type"/>
</dbReference>
<dbReference type="Pfam" id="PF14693">
    <property type="entry name" value="Ribosomal_TL5_C"/>
    <property type="match status" value="1"/>
</dbReference>
<dbReference type="NCBIfam" id="TIGR00731">
    <property type="entry name" value="bL25_bact_ctc"/>
    <property type="match status" value="1"/>
</dbReference>
<evidence type="ECO:0000256" key="4">
    <source>
        <dbReference type="ARBA" id="ARBA00023274"/>
    </source>
</evidence>
<keyword evidence="2 5" id="KW-0694">RNA-binding</keyword>
<dbReference type="GO" id="GO:0008097">
    <property type="term" value="F:5S rRNA binding"/>
    <property type="evidence" value="ECO:0007669"/>
    <property type="project" value="InterPro"/>
</dbReference>
<evidence type="ECO:0000256" key="2">
    <source>
        <dbReference type="ARBA" id="ARBA00022884"/>
    </source>
</evidence>